<dbReference type="STRING" id="683125.SAMN05660206_107156"/>
<name>A0A1I6TZE0_9SPHI</name>
<keyword evidence="1" id="KW-0175">Coiled coil</keyword>
<sequence>MKKGEIERAKLNEIASLKNKWRTTASATEKKNILLRLVQHYEKYQIDSAIVYVQRYRILGEQLQDNFVVQQSDIYLSKFYSSAGKHIESATILARLQPNLLDKTLLPHYFETYSAFNSHYGQSSNDIEYYKRSEDYRDSLLSSLDTSSQRYRIALATKKLYNYETDEAETILTELLDSIDDSHAERALVAYFLGIVYKNKNDLDKQLYYFTISAIADIKNMVKDNASLQSLALCYYEKGDIDQAYALIQETIDDAVFSNVRYRTIENSSFFSIINAAFQEKETAQKKALQKNLIIISTLSLLLLFALFTLYVRLKKLQRARTELRTANEELTKLNNQLLEVNTALSESNHIKEEYIAQFFDICSNYIDKIDEYRKILFKKFSNKQFDEISRMLKSQTIVKQELDDLYRNFDMIFLNLYPYFIRDFNNLLKPEEQIDLKQGELLNTELRIFALIRLGITDSAKIAGFLRYSLRTVYNYRVKVRSRVAGSKDEFDEKIKTIGEIRTF</sequence>
<dbReference type="Proteomes" id="UP000198785">
    <property type="component" value="Unassembled WGS sequence"/>
</dbReference>
<keyword evidence="2" id="KW-1133">Transmembrane helix</keyword>
<proteinExistence type="predicted"/>
<evidence type="ECO:0000256" key="1">
    <source>
        <dbReference type="SAM" id="Coils"/>
    </source>
</evidence>
<evidence type="ECO:0000313" key="4">
    <source>
        <dbReference type="EMBL" id="SFS94561.1"/>
    </source>
</evidence>
<reference evidence="4 5" key="1">
    <citation type="submission" date="2016-10" db="EMBL/GenBank/DDBJ databases">
        <authorList>
            <person name="de Groot N.N."/>
        </authorList>
    </citation>
    <scope>NUCLEOTIDE SEQUENCE [LARGE SCALE GENOMIC DNA]</scope>
    <source>
        <strain evidence="4 5">DSM 22789</strain>
    </source>
</reference>
<evidence type="ECO:0000259" key="3">
    <source>
        <dbReference type="Pfam" id="PF19904"/>
    </source>
</evidence>
<dbReference type="Pfam" id="PF19904">
    <property type="entry name" value="DUF6377"/>
    <property type="match status" value="1"/>
</dbReference>
<keyword evidence="2" id="KW-0812">Transmembrane</keyword>
<dbReference type="InterPro" id="IPR011990">
    <property type="entry name" value="TPR-like_helical_dom_sf"/>
</dbReference>
<evidence type="ECO:0000313" key="5">
    <source>
        <dbReference type="Proteomes" id="UP000198785"/>
    </source>
</evidence>
<dbReference type="RefSeq" id="WP_093366018.1">
    <property type="nucleotide sequence ID" value="NZ_FOZZ01000007.1"/>
</dbReference>
<gene>
    <name evidence="4" type="ORF">SAMN05660206_107156</name>
</gene>
<feature type="domain" description="DUF6377" evidence="3">
    <location>
        <begin position="217"/>
        <end position="464"/>
    </location>
</feature>
<dbReference type="Gene3D" id="1.25.40.10">
    <property type="entry name" value="Tetratricopeptide repeat domain"/>
    <property type="match status" value="1"/>
</dbReference>
<keyword evidence="5" id="KW-1185">Reference proteome</keyword>
<dbReference type="OrthoDB" id="1044679at2"/>
<evidence type="ECO:0000256" key="2">
    <source>
        <dbReference type="SAM" id="Phobius"/>
    </source>
</evidence>
<feature type="transmembrane region" description="Helical" evidence="2">
    <location>
        <begin position="293"/>
        <end position="312"/>
    </location>
</feature>
<feature type="coiled-coil region" evidence="1">
    <location>
        <begin position="314"/>
        <end position="344"/>
    </location>
</feature>
<keyword evidence="2" id="KW-0472">Membrane</keyword>
<dbReference type="InterPro" id="IPR045957">
    <property type="entry name" value="DUF6377"/>
</dbReference>
<organism evidence="4 5">
    <name type="scientific">Sphingobacterium wenxiniae</name>
    <dbReference type="NCBI Taxonomy" id="683125"/>
    <lineage>
        <taxon>Bacteria</taxon>
        <taxon>Pseudomonadati</taxon>
        <taxon>Bacteroidota</taxon>
        <taxon>Sphingobacteriia</taxon>
        <taxon>Sphingobacteriales</taxon>
        <taxon>Sphingobacteriaceae</taxon>
        <taxon>Sphingobacterium</taxon>
    </lineage>
</organism>
<dbReference type="EMBL" id="FOZZ01000007">
    <property type="protein sequence ID" value="SFS94561.1"/>
    <property type="molecule type" value="Genomic_DNA"/>
</dbReference>
<dbReference type="AlphaFoldDB" id="A0A1I6TZE0"/>
<accession>A0A1I6TZE0</accession>
<protein>
    <recommendedName>
        <fullName evidence="3">DUF6377 domain-containing protein</fullName>
    </recommendedName>
</protein>